<keyword evidence="2" id="KW-0540">Nuclease</keyword>
<gene>
    <name evidence="18" type="ORF">SE19_01315</name>
</gene>
<evidence type="ECO:0000256" key="4">
    <source>
        <dbReference type="ARBA" id="ARBA00022763"/>
    </source>
</evidence>
<dbReference type="Pfam" id="PF00580">
    <property type="entry name" value="UvrD-helicase"/>
    <property type="match status" value="1"/>
</dbReference>
<dbReference type="GO" id="GO:0043138">
    <property type="term" value="F:3'-5' DNA helicase activity"/>
    <property type="evidence" value="ECO:0007669"/>
    <property type="project" value="UniProtKB-EC"/>
</dbReference>
<dbReference type="Pfam" id="PF13361">
    <property type="entry name" value="UvrD_C"/>
    <property type="match status" value="1"/>
</dbReference>
<evidence type="ECO:0000313" key="19">
    <source>
        <dbReference type="Proteomes" id="UP000050515"/>
    </source>
</evidence>
<reference evidence="18 19" key="1">
    <citation type="submission" date="2015-09" db="EMBL/GenBank/DDBJ databases">
        <title>Draft genome sequence of Acidiplasma aeolicum DSM 18409.</title>
        <authorList>
            <person name="Hemp J."/>
        </authorList>
    </citation>
    <scope>NUCLEOTIDE SEQUENCE [LARGE SCALE GENOMIC DNA]</scope>
    <source>
        <strain evidence="18 19">V</strain>
    </source>
</reference>
<name>A0A0P9DC01_9ARCH</name>
<dbReference type="Gene3D" id="1.10.10.160">
    <property type="match status" value="1"/>
</dbReference>
<protein>
    <recommendedName>
        <fullName evidence="13">DNA 3'-5' helicase</fullName>
        <ecNumber evidence="13">5.6.2.4</ecNumber>
    </recommendedName>
</protein>
<keyword evidence="10" id="KW-0234">DNA repair</keyword>
<proteinExistence type="inferred from homology"/>
<evidence type="ECO:0000256" key="1">
    <source>
        <dbReference type="ARBA" id="ARBA00009922"/>
    </source>
</evidence>
<evidence type="ECO:0000256" key="12">
    <source>
        <dbReference type="ARBA" id="ARBA00034617"/>
    </source>
</evidence>
<dbReference type="InterPro" id="IPR000212">
    <property type="entry name" value="DNA_helicase_UvrD/REP"/>
</dbReference>
<evidence type="ECO:0000256" key="6">
    <source>
        <dbReference type="ARBA" id="ARBA00022806"/>
    </source>
</evidence>
<keyword evidence="5 15" id="KW-0378">Hydrolase</keyword>
<comment type="catalytic activity">
    <reaction evidence="14">
        <text>ATP + H2O = ADP + phosphate + H(+)</text>
        <dbReference type="Rhea" id="RHEA:13065"/>
        <dbReference type="ChEBI" id="CHEBI:15377"/>
        <dbReference type="ChEBI" id="CHEBI:15378"/>
        <dbReference type="ChEBI" id="CHEBI:30616"/>
        <dbReference type="ChEBI" id="CHEBI:43474"/>
        <dbReference type="ChEBI" id="CHEBI:456216"/>
        <dbReference type="EC" id="5.6.2.4"/>
    </reaction>
</comment>
<evidence type="ECO:0000256" key="15">
    <source>
        <dbReference type="PROSITE-ProRule" id="PRU00560"/>
    </source>
</evidence>
<evidence type="ECO:0000256" key="9">
    <source>
        <dbReference type="ARBA" id="ARBA00023125"/>
    </source>
</evidence>
<dbReference type="InterPro" id="IPR014017">
    <property type="entry name" value="DNA_helicase_UvrD-like_C"/>
</dbReference>
<dbReference type="Proteomes" id="UP000050515">
    <property type="component" value="Unassembled WGS sequence"/>
</dbReference>
<dbReference type="PANTHER" id="PTHR11070:SF2">
    <property type="entry name" value="ATP-DEPENDENT DNA HELICASE SRS2"/>
    <property type="match status" value="1"/>
</dbReference>
<keyword evidence="8 15" id="KW-0067">ATP-binding</keyword>
<dbReference type="PROSITE" id="PS51198">
    <property type="entry name" value="UVRD_HELICASE_ATP_BIND"/>
    <property type="match status" value="1"/>
</dbReference>
<evidence type="ECO:0000256" key="11">
    <source>
        <dbReference type="ARBA" id="ARBA00023235"/>
    </source>
</evidence>
<keyword evidence="3 15" id="KW-0547">Nucleotide-binding</keyword>
<evidence type="ECO:0000256" key="16">
    <source>
        <dbReference type="SAM" id="Coils"/>
    </source>
</evidence>
<dbReference type="GO" id="GO:0005524">
    <property type="term" value="F:ATP binding"/>
    <property type="evidence" value="ECO:0007669"/>
    <property type="project" value="UniProtKB-UniRule"/>
</dbReference>
<keyword evidence="16" id="KW-0175">Coiled coil</keyword>
<dbReference type="EC" id="5.6.2.4" evidence="13"/>
<evidence type="ECO:0000259" key="17">
    <source>
        <dbReference type="PROSITE" id="PS51198"/>
    </source>
</evidence>
<dbReference type="EMBL" id="LJCQ01000081">
    <property type="protein sequence ID" value="KPV47380.1"/>
    <property type="molecule type" value="Genomic_DNA"/>
</dbReference>
<dbReference type="PANTHER" id="PTHR11070">
    <property type="entry name" value="UVRD / RECB / PCRA DNA HELICASE FAMILY MEMBER"/>
    <property type="match status" value="1"/>
</dbReference>
<keyword evidence="4" id="KW-0227">DNA damage</keyword>
<dbReference type="SUPFAM" id="SSF52980">
    <property type="entry name" value="Restriction endonuclease-like"/>
    <property type="match status" value="1"/>
</dbReference>
<evidence type="ECO:0000256" key="5">
    <source>
        <dbReference type="ARBA" id="ARBA00022801"/>
    </source>
</evidence>
<comment type="catalytic activity">
    <reaction evidence="12">
        <text>Couples ATP hydrolysis with the unwinding of duplex DNA by translocating in the 3'-5' direction.</text>
        <dbReference type="EC" id="5.6.2.4"/>
    </reaction>
</comment>
<dbReference type="RefSeq" id="WP_054963883.1">
    <property type="nucleotide sequence ID" value="NZ_LJCQ01000081.1"/>
</dbReference>
<dbReference type="Pfam" id="PF12705">
    <property type="entry name" value="PDDEXK_1"/>
    <property type="match status" value="1"/>
</dbReference>
<evidence type="ECO:0000256" key="10">
    <source>
        <dbReference type="ARBA" id="ARBA00023204"/>
    </source>
</evidence>
<comment type="caution">
    <text evidence="18">The sequence shown here is derived from an EMBL/GenBank/DDBJ whole genome shotgun (WGS) entry which is preliminary data.</text>
</comment>
<evidence type="ECO:0000256" key="2">
    <source>
        <dbReference type="ARBA" id="ARBA00022722"/>
    </source>
</evidence>
<evidence type="ECO:0000256" key="3">
    <source>
        <dbReference type="ARBA" id="ARBA00022741"/>
    </source>
</evidence>
<dbReference type="AlphaFoldDB" id="A0A0P9DC01"/>
<keyword evidence="7" id="KW-0269">Exonuclease</keyword>
<dbReference type="InterPro" id="IPR013986">
    <property type="entry name" value="DExx_box_DNA_helicase_dom_sf"/>
</dbReference>
<evidence type="ECO:0000256" key="13">
    <source>
        <dbReference type="ARBA" id="ARBA00034808"/>
    </source>
</evidence>
<keyword evidence="6 15" id="KW-0347">Helicase</keyword>
<dbReference type="GO" id="GO:0004527">
    <property type="term" value="F:exonuclease activity"/>
    <property type="evidence" value="ECO:0007669"/>
    <property type="project" value="UniProtKB-KW"/>
</dbReference>
<dbReference type="PATRIC" id="fig|507754.4.peg.191"/>
<feature type="binding site" evidence="15">
    <location>
        <begin position="7"/>
        <end position="14"/>
    </location>
    <ligand>
        <name>ATP</name>
        <dbReference type="ChEBI" id="CHEBI:30616"/>
    </ligand>
</feature>
<organism evidence="18 19">
    <name type="scientific">Acidiplasma aeolicum</name>
    <dbReference type="NCBI Taxonomy" id="507754"/>
    <lineage>
        <taxon>Archaea</taxon>
        <taxon>Methanobacteriati</taxon>
        <taxon>Thermoplasmatota</taxon>
        <taxon>Thermoplasmata</taxon>
        <taxon>Thermoplasmatales</taxon>
        <taxon>Ferroplasmaceae</taxon>
        <taxon>Acidiplasma</taxon>
    </lineage>
</organism>
<dbReference type="InterPro" id="IPR014016">
    <property type="entry name" value="UvrD-like_ATP-bd"/>
</dbReference>
<dbReference type="GO" id="GO:0000725">
    <property type="term" value="P:recombinational repair"/>
    <property type="evidence" value="ECO:0007669"/>
    <property type="project" value="TreeGrafter"/>
</dbReference>
<dbReference type="SUPFAM" id="SSF52540">
    <property type="entry name" value="P-loop containing nucleoside triphosphate hydrolases"/>
    <property type="match status" value="1"/>
</dbReference>
<comment type="similarity">
    <text evidence="1">Belongs to the helicase family. UvrD subfamily.</text>
</comment>
<dbReference type="InterPro" id="IPR011335">
    <property type="entry name" value="Restrct_endonuc-II-like"/>
</dbReference>
<evidence type="ECO:0000256" key="7">
    <source>
        <dbReference type="ARBA" id="ARBA00022839"/>
    </source>
</evidence>
<feature type="domain" description="UvrD-like helicase ATP-binding" evidence="17">
    <location>
        <begin position="1"/>
        <end position="276"/>
    </location>
</feature>
<dbReference type="InterPro" id="IPR011604">
    <property type="entry name" value="PDDEXK-like_dom_sf"/>
</dbReference>
<dbReference type="Gene3D" id="3.90.320.10">
    <property type="match status" value="1"/>
</dbReference>
<evidence type="ECO:0000256" key="8">
    <source>
        <dbReference type="ARBA" id="ARBA00022840"/>
    </source>
</evidence>
<evidence type="ECO:0000256" key="14">
    <source>
        <dbReference type="ARBA" id="ARBA00048988"/>
    </source>
</evidence>
<dbReference type="InterPro" id="IPR038726">
    <property type="entry name" value="PDDEXK_AddAB-type"/>
</dbReference>
<keyword evidence="9" id="KW-0238">DNA-binding</keyword>
<keyword evidence="11" id="KW-0413">Isomerase</keyword>
<feature type="coiled-coil region" evidence="16">
    <location>
        <begin position="684"/>
        <end position="720"/>
    </location>
</feature>
<dbReference type="GO" id="GO:0003677">
    <property type="term" value="F:DNA binding"/>
    <property type="evidence" value="ECO:0007669"/>
    <property type="project" value="UniProtKB-KW"/>
</dbReference>
<evidence type="ECO:0000313" key="18">
    <source>
        <dbReference type="EMBL" id="KPV47380.1"/>
    </source>
</evidence>
<sequence length="888" mass="102673">MNTLVIANPGTGKTTNISMEVAKLLKNGISAKDILCITFTNKAVEQLRSKINEFISKFNIPGNAYDIKVMTFHGYAYEQLSESLNHRDIISYNVVRYLIFKKLNEIRAFNYSREYIIDTLIPKIENALRYIKSFGILPEDIIKNHDDIIIHVKNLYKQKRIRNISMEEELYLFEYFIEAFKYYEENKNNYDFNDLLMQCLKLQYRDNYKYIFVDELQDVNELEAQLALSAGENKYFVGDKKQSIFGFQGGALSVFESLIKDPNFTKKSLDINYRSTENILKYAKAYYIKNASDSSEELNNFHGIMEQGNIVTIIESENPEATVAMALKGLKGKTGVLARTNDQISLISEYLDRNGIEYSSDTTTHTVIEAKNDIINFLRGIFYDDPENITRSLFSVFSGMTLKEAFETSENIKNANYTLDIFSDDNPVLGLKKMGFNRETIKKIFEERIIPIAASINREYFITARTVKAAIDEFFSMNSDYTRSDFFNFLDLIYSEEFMEAGEKDIVLTTVHKAKGREFDNVIYIPKKTRKSEAFIDVISSAIIKSIKNIDVEKELDEESIRINFVAITRAKYNLTIISTPGEMPNFSIPEYSTVLSGNTDGLNNNSFNKYNEAYFQFVAGNYDRSRDILSENTSWLVSEIYNFFKSKNVLSFSLISSIDNPFQFLKRYILRLDEKTTALLIGLQSHELAELNYKNEIEEENLEEDQASTLERIRSINNEIERNFNARQIESETGIIIKVNEMFDEFKGIDDSIMFYGKLDAVFAGDGNIIILDYKTDKNTGNANHHRVQLLSYKILYSVKNSVPVEKIFTALGYIRLRGNINTNKIEHGIVYKEPDKNSEEKLKNYITKFLEYKNNPEKFIQDLLNANDNSVLYKRIKNMLINFSKM</sequence>
<accession>A0A0P9DC01</accession>
<dbReference type="Gene3D" id="3.40.50.300">
    <property type="entry name" value="P-loop containing nucleotide triphosphate hydrolases"/>
    <property type="match status" value="3"/>
</dbReference>
<dbReference type="InterPro" id="IPR027417">
    <property type="entry name" value="P-loop_NTPase"/>
</dbReference>